<evidence type="ECO:0000313" key="6">
    <source>
        <dbReference type="Proteomes" id="UP000199628"/>
    </source>
</evidence>
<keyword evidence="6" id="KW-1185">Reference proteome</keyword>
<protein>
    <submittedName>
        <fullName evidence="5">AraC-type DNA-binding protein</fullName>
    </submittedName>
</protein>
<feature type="domain" description="HTH araC/xylS-type" evidence="4">
    <location>
        <begin position="235"/>
        <end position="333"/>
    </location>
</feature>
<dbReference type="SMART" id="SM00342">
    <property type="entry name" value="HTH_ARAC"/>
    <property type="match status" value="1"/>
</dbReference>
<dbReference type="GO" id="GO:0005829">
    <property type="term" value="C:cytosol"/>
    <property type="evidence" value="ECO:0007669"/>
    <property type="project" value="TreeGrafter"/>
</dbReference>
<reference evidence="6" key="1">
    <citation type="submission" date="2016-10" db="EMBL/GenBank/DDBJ databases">
        <authorList>
            <person name="Varghese N."/>
            <person name="Submissions S."/>
        </authorList>
    </citation>
    <scope>NUCLEOTIDE SEQUENCE [LARGE SCALE GENOMIC DNA]</scope>
    <source>
        <strain evidence="6">CGMCC 1.9108</strain>
    </source>
</reference>
<dbReference type="SUPFAM" id="SSF46689">
    <property type="entry name" value="Homeodomain-like"/>
    <property type="match status" value="1"/>
</dbReference>
<evidence type="ECO:0000256" key="1">
    <source>
        <dbReference type="ARBA" id="ARBA00023015"/>
    </source>
</evidence>
<dbReference type="STRING" id="639004.SAMN04488239_104325"/>
<dbReference type="AlphaFoldDB" id="A0A1G6R4B1"/>
<gene>
    <name evidence="5" type="ORF">SAMN04488239_104325</name>
</gene>
<proteinExistence type="predicted"/>
<dbReference type="GO" id="GO:0003700">
    <property type="term" value="F:DNA-binding transcription factor activity"/>
    <property type="evidence" value="ECO:0007669"/>
    <property type="project" value="InterPro"/>
</dbReference>
<dbReference type="RefSeq" id="WP_218128859.1">
    <property type="nucleotide sequence ID" value="NZ_FMZV01000004.1"/>
</dbReference>
<dbReference type="PANTHER" id="PTHR47894">
    <property type="entry name" value="HTH-TYPE TRANSCRIPTIONAL REGULATOR GADX"/>
    <property type="match status" value="1"/>
</dbReference>
<organism evidence="5 6">
    <name type="scientific">Ruegeria marina</name>
    <dbReference type="NCBI Taxonomy" id="639004"/>
    <lineage>
        <taxon>Bacteria</taxon>
        <taxon>Pseudomonadati</taxon>
        <taxon>Pseudomonadota</taxon>
        <taxon>Alphaproteobacteria</taxon>
        <taxon>Rhodobacterales</taxon>
        <taxon>Roseobacteraceae</taxon>
        <taxon>Ruegeria</taxon>
    </lineage>
</organism>
<keyword evidence="1" id="KW-0805">Transcription regulation</keyword>
<evidence type="ECO:0000259" key="4">
    <source>
        <dbReference type="PROSITE" id="PS01124"/>
    </source>
</evidence>
<dbReference type="GO" id="GO:0000976">
    <property type="term" value="F:transcription cis-regulatory region binding"/>
    <property type="evidence" value="ECO:0007669"/>
    <property type="project" value="TreeGrafter"/>
</dbReference>
<dbReference type="Gene3D" id="1.10.10.60">
    <property type="entry name" value="Homeodomain-like"/>
    <property type="match status" value="1"/>
</dbReference>
<keyword evidence="2 5" id="KW-0238">DNA-binding</keyword>
<evidence type="ECO:0000256" key="2">
    <source>
        <dbReference type="ARBA" id="ARBA00023125"/>
    </source>
</evidence>
<evidence type="ECO:0000313" key="5">
    <source>
        <dbReference type="EMBL" id="SDC99450.1"/>
    </source>
</evidence>
<dbReference type="InterPro" id="IPR032687">
    <property type="entry name" value="AraC-type_N"/>
</dbReference>
<dbReference type="InterPro" id="IPR009057">
    <property type="entry name" value="Homeodomain-like_sf"/>
</dbReference>
<dbReference type="EMBL" id="FMZV01000004">
    <property type="protein sequence ID" value="SDC99450.1"/>
    <property type="molecule type" value="Genomic_DNA"/>
</dbReference>
<keyword evidence="3" id="KW-0804">Transcription</keyword>
<dbReference type="Proteomes" id="UP000199628">
    <property type="component" value="Unassembled WGS sequence"/>
</dbReference>
<dbReference type="Pfam" id="PF12625">
    <property type="entry name" value="Arabinose_bd"/>
    <property type="match status" value="1"/>
</dbReference>
<dbReference type="PROSITE" id="PS01124">
    <property type="entry name" value="HTH_ARAC_FAMILY_2"/>
    <property type="match status" value="1"/>
</dbReference>
<accession>A0A1G6R4B1</accession>
<dbReference type="InterPro" id="IPR018060">
    <property type="entry name" value="HTH_AraC"/>
</dbReference>
<name>A0A1G6R4B1_9RHOB</name>
<dbReference type="Pfam" id="PF12833">
    <property type="entry name" value="HTH_18"/>
    <property type="match status" value="1"/>
</dbReference>
<evidence type="ECO:0000256" key="3">
    <source>
        <dbReference type="ARBA" id="ARBA00023163"/>
    </source>
</evidence>
<sequence length="348" mass="38273">MSKKSGPRFTRGMLLLSPFARAFTSRGGDIEALLVRNGIPVDALTDPAMLFDASACYSAMEDMAETLGDPYFGAKVAIETAKKGTPAFRDSATHALNLGDFLSRVVVEVSKQVDNVRYSVSITPDIVSFNIRRTVKVTRPSTQLDAVGIALYMTLIKKGIGETFDPKDILITAPTTQGLPPGFLPKQALITSQIDGLRISFPPHWLWAPFSLNWDLVKASRGEFATDGASEATLSYLRGMLRDNIAYQDLTLNDFASICRMHPRRIQRILWAQGTSYSQMKDDVRKSITEDLLSNTTLPIAQIALEVGLSSSAALDRAFRRWTGKTPSDFRGDLPRYQAYPGPVTGSR</sequence>
<dbReference type="PANTHER" id="PTHR47894:SF4">
    <property type="entry name" value="HTH-TYPE TRANSCRIPTIONAL REGULATOR GADX"/>
    <property type="match status" value="1"/>
</dbReference>